<dbReference type="InterPro" id="IPR021133">
    <property type="entry name" value="HEAT_type_2"/>
</dbReference>
<proteinExistence type="predicted"/>
<dbReference type="AlphaFoldDB" id="A0A2T9ZI51"/>
<dbReference type="Gene3D" id="1.25.10.10">
    <property type="entry name" value="Leucine-rich Repeat Variant"/>
    <property type="match status" value="1"/>
</dbReference>
<comment type="caution">
    <text evidence="7">The sequence shown here is derived from an EMBL/GenBank/DDBJ whole genome shotgun (WGS) entry which is preliminary data.</text>
</comment>
<keyword evidence="5" id="KW-0539">Nucleus</keyword>
<dbReference type="PROSITE" id="PS50077">
    <property type="entry name" value="HEAT_REPEAT"/>
    <property type="match status" value="1"/>
</dbReference>
<accession>A0A2T9ZI51</accession>
<dbReference type="PANTHER" id="PTHR15651:SF7">
    <property type="entry name" value="ARMADILLO REPEAT-CONTAINING PROTEIN 8"/>
    <property type="match status" value="1"/>
</dbReference>
<dbReference type="InterPro" id="IPR038739">
    <property type="entry name" value="ARMC8/Vid28"/>
</dbReference>
<dbReference type="GO" id="GO:0005634">
    <property type="term" value="C:nucleus"/>
    <property type="evidence" value="ECO:0007669"/>
    <property type="project" value="UniProtKB-SubCell"/>
</dbReference>
<dbReference type="InterPro" id="IPR016024">
    <property type="entry name" value="ARM-type_fold"/>
</dbReference>
<comment type="subcellular location">
    <subcellularLocation>
        <location evidence="2">Cytoplasm</location>
    </subcellularLocation>
    <subcellularLocation>
        <location evidence="1">Nucleus</location>
    </subcellularLocation>
</comment>
<dbReference type="STRING" id="133381.A0A2T9ZI51"/>
<dbReference type="SUPFAM" id="SSF48371">
    <property type="entry name" value="ARM repeat"/>
    <property type="match status" value="1"/>
</dbReference>
<name>A0A2T9ZI51_9FUNG</name>
<evidence type="ECO:0000313" key="7">
    <source>
        <dbReference type="EMBL" id="PVV04248.1"/>
    </source>
</evidence>
<evidence type="ECO:0000256" key="3">
    <source>
        <dbReference type="ARBA" id="ARBA00022490"/>
    </source>
</evidence>
<evidence type="ECO:0000256" key="5">
    <source>
        <dbReference type="ARBA" id="ARBA00023242"/>
    </source>
</evidence>
<dbReference type="PANTHER" id="PTHR15651">
    <property type="entry name" value="ARMADILLO REPEAT-CONTAINING PROTEIN 8"/>
    <property type="match status" value="1"/>
</dbReference>
<evidence type="ECO:0000256" key="6">
    <source>
        <dbReference type="PROSITE-ProRule" id="PRU00103"/>
    </source>
</evidence>
<evidence type="ECO:0000256" key="4">
    <source>
        <dbReference type="ARBA" id="ARBA00022737"/>
    </source>
</evidence>
<dbReference type="InterPro" id="IPR011989">
    <property type="entry name" value="ARM-like"/>
</dbReference>
<gene>
    <name evidence="7" type="ORF">BB560_001263</name>
</gene>
<protein>
    <submittedName>
        <fullName evidence="7">Uncharacterized protein</fullName>
    </submittedName>
</protein>
<dbReference type="GO" id="GO:0005737">
    <property type="term" value="C:cytoplasm"/>
    <property type="evidence" value="ECO:0007669"/>
    <property type="project" value="UniProtKB-SubCell"/>
</dbReference>
<dbReference type="Proteomes" id="UP000245609">
    <property type="component" value="Unassembled WGS sequence"/>
</dbReference>
<keyword evidence="4" id="KW-0677">Repeat</keyword>
<dbReference type="SMART" id="SM00185">
    <property type="entry name" value="ARM"/>
    <property type="match status" value="5"/>
</dbReference>
<keyword evidence="3" id="KW-0963">Cytoplasm</keyword>
<dbReference type="EMBL" id="MBFS01000145">
    <property type="protein sequence ID" value="PVV04248.1"/>
    <property type="molecule type" value="Genomic_DNA"/>
</dbReference>
<dbReference type="Pfam" id="PF00514">
    <property type="entry name" value="Arm"/>
    <property type="match status" value="1"/>
</dbReference>
<evidence type="ECO:0000313" key="8">
    <source>
        <dbReference type="Proteomes" id="UP000245609"/>
    </source>
</evidence>
<dbReference type="InterPro" id="IPR000225">
    <property type="entry name" value="Armadillo"/>
</dbReference>
<dbReference type="GO" id="GO:0034657">
    <property type="term" value="C:GID complex"/>
    <property type="evidence" value="ECO:0007669"/>
    <property type="project" value="TreeGrafter"/>
</dbReference>
<dbReference type="OrthoDB" id="5559898at2759"/>
<feature type="repeat" description="HEAT" evidence="6">
    <location>
        <begin position="135"/>
        <end position="167"/>
    </location>
</feature>
<dbReference type="GO" id="GO:0043161">
    <property type="term" value="P:proteasome-mediated ubiquitin-dependent protein catabolic process"/>
    <property type="evidence" value="ECO:0007669"/>
    <property type="project" value="TreeGrafter"/>
</dbReference>
<evidence type="ECO:0000256" key="2">
    <source>
        <dbReference type="ARBA" id="ARBA00004496"/>
    </source>
</evidence>
<evidence type="ECO:0000256" key="1">
    <source>
        <dbReference type="ARBA" id="ARBA00004123"/>
    </source>
</evidence>
<organism evidence="7 8">
    <name type="scientific">Smittium megazygosporum</name>
    <dbReference type="NCBI Taxonomy" id="133381"/>
    <lineage>
        <taxon>Eukaryota</taxon>
        <taxon>Fungi</taxon>
        <taxon>Fungi incertae sedis</taxon>
        <taxon>Zoopagomycota</taxon>
        <taxon>Kickxellomycotina</taxon>
        <taxon>Harpellomycetes</taxon>
        <taxon>Harpellales</taxon>
        <taxon>Legeriomycetaceae</taxon>
        <taxon>Smittium</taxon>
    </lineage>
</organism>
<sequence length="318" mass="36065">MTKLIDAGSKHKLLVVETLALLCRDNDQMQRAASDAKLIPRLIKEVPLVEKKSKSELEDNEYFTDLHQVLLVAIGEIVSNNEESRLYAIGENAISIVERGMRNESSKIRAAACLLARYLSRSARIIHTKMSESQILPLILDLLDDYSEEVRIMASSILPNILLDYSPMRQIAIDKGIISKLVFMLEESSIEIRKNVLWSIKNLLSMSTSSIKQKVMRELTYMRLLSFLNDSNDIIKEQAVNILRNLVCSSVEDITETVNSFGRYALESLLVSLLKSENETILLHTLYTITNICIGTEDHKNMIIFNDEIMKSILAFLV</sequence>
<reference evidence="7 8" key="1">
    <citation type="journal article" date="2018" name="MBio">
        <title>Comparative Genomics Reveals the Core Gene Toolbox for the Fungus-Insect Symbiosis.</title>
        <authorList>
            <person name="Wang Y."/>
            <person name="Stata M."/>
            <person name="Wang W."/>
            <person name="Stajich J.E."/>
            <person name="White M.M."/>
            <person name="Moncalvo J.M."/>
        </authorList>
    </citation>
    <scope>NUCLEOTIDE SEQUENCE [LARGE SCALE GENOMIC DNA]</scope>
    <source>
        <strain evidence="7 8">SC-DP-2</strain>
    </source>
</reference>
<keyword evidence="8" id="KW-1185">Reference proteome</keyword>